<evidence type="ECO:0000313" key="6">
    <source>
        <dbReference type="Proteomes" id="UP001210925"/>
    </source>
</evidence>
<name>A0AAD5Y9T0_9FUNG</name>
<dbReference type="GO" id="GO:0005938">
    <property type="term" value="C:cell cortex"/>
    <property type="evidence" value="ECO:0007669"/>
    <property type="project" value="TreeGrafter"/>
</dbReference>
<feature type="compositionally biased region" description="Basic and acidic residues" evidence="1">
    <location>
        <begin position="8"/>
        <end position="20"/>
    </location>
</feature>
<dbReference type="InterPro" id="IPR029473">
    <property type="entry name" value="MOR2-PAG1_mid"/>
</dbReference>
<dbReference type="InterPro" id="IPR025614">
    <property type="entry name" value="Cell_morpho_N"/>
</dbReference>
<dbReference type="SUPFAM" id="SSF48371">
    <property type="entry name" value="ARM repeat"/>
    <property type="match status" value="2"/>
</dbReference>
<dbReference type="Pfam" id="PF14222">
    <property type="entry name" value="MOR2-PAG1_N"/>
    <property type="match status" value="2"/>
</dbReference>
<gene>
    <name evidence="5" type="primary">TAO3</name>
    <name evidence="5" type="ORF">HK103_001754</name>
</gene>
<feature type="domain" description="Cell morphogenesis central region" evidence="4">
    <location>
        <begin position="900"/>
        <end position="1251"/>
    </location>
</feature>
<evidence type="ECO:0000256" key="1">
    <source>
        <dbReference type="SAM" id="MobiDB-lite"/>
    </source>
</evidence>
<sequence length="2205" mass="248990">MKSSFEFPPRDRSFEQKNEPATDSAIQREIIEHAFCEFVKVSEVKIASMQYLGLDANEDLSKPMRIGSDVEFDAKVFALASIAKHCPKLLIDSVMLWRSTRNKKQEPVPEQIFSTISDRLLSEIKEVKGVDRVSEMNLELKIRCTHYLKLKIYPMAALEEAADFLQGLAELFQNANSMKIKIAFCYLFNQLLEPIAKVADAEVNLPVWQKTIESISPRVMRMVSKAKNLNVALPLLTTLFCVSKKDYFLKHWPHLIEILTSKFRDKQLKSIALTSFSRLVWYPEYGNENVILHLLKSDVSTKVSQEDSFSMSKSDNSHHSVELPNAERMFIAFRAFLLILRDVESSLGESSADGKYVKTAGTVSAVHSNSGLVLVEGKLNLISPRFPDNFNIISYSIETLEMIGTREQPSKNINANCQINGPITADLNARMGTSMRETLDLINEYAGSAFFILDSAVGNLLCQEHNTPQIVPPPVNNTQFLTNSTTQISATGSFGGGTTFGSTTTFNPTGSFNGTQSYMNSSATYIGVSSSPNISFTNRPRNTVVDALNNFTGITTKPETFGNETMAESKSSDYHEATYIRLLQVIVDSIPRFQPSGITASKLVEMVSKYVLHGDQMLQQSAIKMLSRVSVVKSKELADNYWHFNDKESVVSSVIRISTKTIQYTLIENYEKLWPNKEILDSSYTIFANTYLGLLDIWINEIKSNPEKCPEIRDPIKIVKDIEAIGLFFMCGATPLIREYGIKILRVALEFSKKLESKNYKTNTLNPSHPSPYPLDSKDRLSTFQGGNRASIYKKYSMLSFENFASTDRPYVSIIDILNDQGIKLVRDNYFDPMDLASTRLELDENITQRKEHQTKLFAMEQPLIEVAVSNDPRDLSLWARCYPDLIKILLQYGSVDTLKYCFYDVWKYLEAIHPILSSISSESMLVRTKSLPSMKKAERTSTASAPSSIDTLVEQWRFFLVFAYKCIQVTGEQSANSENALTPFAVRSTSELNKNIIPFLSSEKYEIRKAAVIAMGSMQPAGYETFLSDIQPYLQYVIKHSQNPTRKTSPKDAGIERMRTELPHLLSFIASFPLEDSLRNYRNMNPIVEFIRSMYVFLSDPEVQSDWRHQIARYYFCAFVERFYKFLTQVLSKKENENVEQYFPFKLRLELFNLFENWSAHGVDSERSRQREANMIGSVLDNIRDINERATLGNKMEVYRRSVQLVSLKALAVLCKGPLTHASEPNLAFDINRLIALINSLLESALPRYNLIGRSAIENILAFNQESEDLFEKIVQNSYTTSDNSSKSNSITVGNFLALVDLISKQESWKHSHAKIVCLAIFHIASDDLVLRRGASRLLHAIDQKIFGITVKNFTFTEDVIEWYKNSPTEEELEGTEIDHDLAEADGEKPSDLAEQHYSFEASTITSTLPTIYKNAQRKVSQRLATEHPDLTHQICSELTYRIHTISSKSVSSKCADLLRAIEPWLKNVTLVGDFSCQIPEDGNFSAPEGQTISWTIIHNLFYLSIRFGEIFSPEVEKLWKIIVESDSDKTPEDSLKRRVEIIIDIIIYITIITQNPSAMEIAKTVGVYICRTEARPIFLEAIISRLTPKSIMQPPDILLNQITAAKFKPAQSMFVADMDSVLTKFAGRARYSVGHIAISLLVDVSIEIEKFAITSHLPLLLSFIFVQLDGNVMKCEDLRMLLVNLIQAVCGSDPVHKESVEATLAALSLKEGKKAWKYEDPSADNFELQSTGQMCALAMEIVDIFIPYSPNLLNEWCETLLIWGTHCPGNHIACRSLQIFRTLNPTITDRMLSQLLHCLSFSISDVTVGIQSFAIDILLTLSVVIRGLSKTELLEYPQLFWTCIAVLSSVHEWEYFEGLTIFDLLTDKYDFTKRVVVESLLKNKPPKWSPEFDGVLSLLIRGMQSSKTEAVALDLMNKTVATVDKAIFDMHPYSFMIVAISNFPKVLNIFNTLGSPLEPDIAFSDGCLQRADKLAQAATVTGNEQFAHFYNAIANLRFKKAEDCTLQFVKILRESFPKYLWNAVKFSISLLANTLPYYQKGLLQLLQSLVQEVSLLALPQDMVLDHKNNWLQPLMALLDTQFAGEASDVIDILLSGRIKSAEQDLVQAVGGAQTMYSHFKLGNTASVAVYTSTGWVLGVDQSITIDIAKKRMISVVKSCSSSLHPKRNLEYLRKPKSTATVLDLKELSKGFEELEAFFRRKTN</sequence>
<dbReference type="GO" id="GO:0000902">
    <property type="term" value="P:cell morphogenesis"/>
    <property type="evidence" value="ECO:0007669"/>
    <property type="project" value="InterPro"/>
</dbReference>
<dbReference type="Pfam" id="PF14225">
    <property type="entry name" value="MOR2-PAG1_C"/>
    <property type="match status" value="1"/>
</dbReference>
<dbReference type="InterPro" id="IPR016024">
    <property type="entry name" value="ARM-type_fold"/>
</dbReference>
<proteinExistence type="predicted"/>
<feature type="domain" description="Cell morphogenesis central region" evidence="4">
    <location>
        <begin position="1400"/>
        <end position="1532"/>
    </location>
</feature>
<dbReference type="InterPro" id="IPR039867">
    <property type="entry name" value="Furry/Tao3/Mor2"/>
</dbReference>
<dbReference type="Pfam" id="PF14228">
    <property type="entry name" value="MOR2-PAG1_mid"/>
    <property type="match status" value="3"/>
</dbReference>
<accession>A0AAD5Y9T0</accession>
<keyword evidence="6" id="KW-1185">Reference proteome</keyword>
<evidence type="ECO:0000313" key="5">
    <source>
        <dbReference type="EMBL" id="KAJ3259863.1"/>
    </source>
</evidence>
<comment type="caution">
    <text evidence="5">The sequence shown here is derived from an EMBL/GenBank/DDBJ whole genome shotgun (WGS) entry which is preliminary data.</text>
</comment>
<dbReference type="EMBL" id="JADGKB010000015">
    <property type="protein sequence ID" value="KAJ3259863.1"/>
    <property type="molecule type" value="Genomic_DNA"/>
</dbReference>
<dbReference type="PANTHER" id="PTHR12295:SF30">
    <property type="entry name" value="PROTEIN FURRY"/>
    <property type="match status" value="1"/>
</dbReference>
<evidence type="ECO:0000259" key="2">
    <source>
        <dbReference type="Pfam" id="PF14222"/>
    </source>
</evidence>
<evidence type="ECO:0000259" key="4">
    <source>
        <dbReference type="Pfam" id="PF14228"/>
    </source>
</evidence>
<dbReference type="PANTHER" id="PTHR12295">
    <property type="entry name" value="FURRY-RELATED"/>
    <property type="match status" value="1"/>
</dbReference>
<dbReference type="Proteomes" id="UP001210925">
    <property type="component" value="Unassembled WGS sequence"/>
</dbReference>
<feature type="domain" description="Cell morphogenesis protein N-terminal" evidence="2">
    <location>
        <begin position="558"/>
        <end position="633"/>
    </location>
</feature>
<feature type="domain" description="Cell morphogenesis central region" evidence="4">
    <location>
        <begin position="1631"/>
        <end position="1807"/>
    </location>
</feature>
<feature type="region of interest" description="Disordered" evidence="1">
    <location>
        <begin position="1"/>
        <end position="22"/>
    </location>
</feature>
<protein>
    <submittedName>
        <fullName evidence="5">Cell morphogenesis protein PAG1</fullName>
    </submittedName>
</protein>
<dbReference type="InterPro" id="IPR025481">
    <property type="entry name" value="Cell_Morphogen_C"/>
</dbReference>
<reference evidence="5" key="1">
    <citation type="submission" date="2020-05" db="EMBL/GenBank/DDBJ databases">
        <title>Phylogenomic resolution of chytrid fungi.</title>
        <authorList>
            <person name="Stajich J.E."/>
            <person name="Amses K."/>
            <person name="Simmons R."/>
            <person name="Seto K."/>
            <person name="Myers J."/>
            <person name="Bonds A."/>
            <person name="Quandt C.A."/>
            <person name="Barry K."/>
            <person name="Liu P."/>
            <person name="Grigoriev I."/>
            <person name="Longcore J.E."/>
            <person name="James T.Y."/>
        </authorList>
    </citation>
    <scope>NUCLEOTIDE SEQUENCE</scope>
    <source>
        <strain evidence="5">PLAUS21</strain>
    </source>
</reference>
<evidence type="ECO:0000259" key="3">
    <source>
        <dbReference type="Pfam" id="PF14225"/>
    </source>
</evidence>
<dbReference type="GO" id="GO:0030427">
    <property type="term" value="C:site of polarized growth"/>
    <property type="evidence" value="ECO:0007669"/>
    <property type="project" value="TreeGrafter"/>
</dbReference>
<feature type="domain" description="Cell morphogenesis protein C-terminal" evidence="3">
    <location>
        <begin position="1839"/>
        <end position="2094"/>
    </location>
</feature>
<feature type="domain" description="Cell morphogenesis protein N-terminal" evidence="2">
    <location>
        <begin position="112"/>
        <end position="282"/>
    </location>
</feature>
<organism evidence="5 6">
    <name type="scientific">Boothiomyces macroporosus</name>
    <dbReference type="NCBI Taxonomy" id="261099"/>
    <lineage>
        <taxon>Eukaryota</taxon>
        <taxon>Fungi</taxon>
        <taxon>Fungi incertae sedis</taxon>
        <taxon>Chytridiomycota</taxon>
        <taxon>Chytridiomycota incertae sedis</taxon>
        <taxon>Chytridiomycetes</taxon>
        <taxon>Rhizophydiales</taxon>
        <taxon>Terramycetaceae</taxon>
        <taxon>Boothiomyces</taxon>
    </lineage>
</organism>